<feature type="compositionally biased region" description="Basic and acidic residues" evidence="1">
    <location>
        <begin position="112"/>
        <end position="121"/>
    </location>
</feature>
<protein>
    <submittedName>
        <fullName evidence="2">Uncharacterized protein</fullName>
    </submittedName>
</protein>
<feature type="compositionally biased region" description="Pro residues" evidence="1">
    <location>
        <begin position="122"/>
        <end position="135"/>
    </location>
</feature>
<dbReference type="AlphaFoldDB" id="A0A0A2VCG1"/>
<feature type="compositionally biased region" description="Acidic residues" evidence="1">
    <location>
        <begin position="55"/>
        <end position="64"/>
    </location>
</feature>
<dbReference type="HOGENOM" id="CLU_879945_0_0_1"/>
<evidence type="ECO:0000313" key="2">
    <source>
        <dbReference type="EMBL" id="KGQ03765.1"/>
    </source>
</evidence>
<dbReference type="EMBL" id="ANFO01001169">
    <property type="protein sequence ID" value="KGQ03765.1"/>
    <property type="molecule type" value="Genomic_DNA"/>
</dbReference>
<feature type="region of interest" description="Disordered" evidence="1">
    <location>
        <begin position="7"/>
        <end position="33"/>
    </location>
</feature>
<evidence type="ECO:0000256" key="1">
    <source>
        <dbReference type="SAM" id="MobiDB-lite"/>
    </source>
</evidence>
<organism evidence="2 3">
    <name type="scientific">Beauveria bassiana D1-5</name>
    <dbReference type="NCBI Taxonomy" id="1245745"/>
    <lineage>
        <taxon>Eukaryota</taxon>
        <taxon>Fungi</taxon>
        <taxon>Dikarya</taxon>
        <taxon>Ascomycota</taxon>
        <taxon>Pezizomycotina</taxon>
        <taxon>Sordariomycetes</taxon>
        <taxon>Hypocreomycetidae</taxon>
        <taxon>Hypocreales</taxon>
        <taxon>Cordycipitaceae</taxon>
        <taxon>Beauveria</taxon>
    </lineage>
</organism>
<sequence>MVNLLVRVQTSGGESGRNASGGRGGGEQRTKNTQFRGWPMPVMQVEVDELIRSDYDDDNTEEDEYGRGAATQWRRGKRMPEKEGYLQYLPASPRAVPEPWTARGGGTATHNAKRDNADYRRAPPPPPPPPPPPFHVEPPWVTPDYDPPAVTTSLAAEPWHVDYDDWSIRQQATWSFSSSSATLSAIYDAYHTAARSTTTVATSLCAPSPLFTQRGAVAAAEAPRSGAVSPPSPSVYSPVHKSSRGAATAAAAVATTPRWGASARSMRPPLPLQQRRLLSEITVPKRAKTAAAALRPPPLVIVRDPAQSVRLVSSTF</sequence>
<dbReference type="STRING" id="1245745.A0A0A2VCG1"/>
<comment type="caution">
    <text evidence="2">The sequence shown here is derived from an EMBL/GenBank/DDBJ whole genome shotgun (WGS) entry which is preliminary data.</text>
</comment>
<proteinExistence type="predicted"/>
<gene>
    <name evidence="2" type="ORF">BBAD15_g11003</name>
</gene>
<accession>A0A0A2VCG1</accession>
<evidence type="ECO:0000313" key="3">
    <source>
        <dbReference type="Proteomes" id="UP000030106"/>
    </source>
</evidence>
<reference evidence="2 3" key="1">
    <citation type="submission" date="2012-10" db="EMBL/GenBank/DDBJ databases">
        <title>Genome sequencing and analysis of entomopathogenic fungi Beauveria bassiana D1-5.</title>
        <authorList>
            <person name="Li Q."/>
            <person name="Wang L."/>
            <person name="Zhang Z."/>
            <person name="Wang Q."/>
            <person name="Ren J."/>
            <person name="Wang M."/>
            <person name="Xu W."/>
            <person name="Wang J."/>
            <person name="Lu Y."/>
            <person name="Du Q."/>
            <person name="Sun Z."/>
        </authorList>
    </citation>
    <scope>NUCLEOTIDE SEQUENCE [LARGE SCALE GENOMIC DNA]</scope>
    <source>
        <strain evidence="2 3">D1-5</strain>
    </source>
</reference>
<name>A0A0A2VCG1_BEABA</name>
<dbReference type="Proteomes" id="UP000030106">
    <property type="component" value="Unassembled WGS sequence"/>
</dbReference>
<feature type="region of interest" description="Disordered" evidence="1">
    <location>
        <begin position="96"/>
        <end position="135"/>
    </location>
</feature>
<feature type="region of interest" description="Disordered" evidence="1">
    <location>
        <begin position="55"/>
        <end position="78"/>
    </location>
</feature>
<feature type="compositionally biased region" description="Gly residues" evidence="1">
    <location>
        <begin position="13"/>
        <end position="27"/>
    </location>
</feature>